<evidence type="ECO:0000313" key="2">
    <source>
        <dbReference type="Proteomes" id="UP001286313"/>
    </source>
</evidence>
<dbReference type="Proteomes" id="UP001286313">
    <property type="component" value="Unassembled WGS sequence"/>
</dbReference>
<name>A0AAE1GMY3_PETCI</name>
<evidence type="ECO:0000313" key="1">
    <source>
        <dbReference type="EMBL" id="KAK3895680.1"/>
    </source>
</evidence>
<keyword evidence="2" id="KW-1185">Reference proteome</keyword>
<comment type="caution">
    <text evidence="1">The sequence shown here is derived from an EMBL/GenBank/DDBJ whole genome shotgun (WGS) entry which is preliminary data.</text>
</comment>
<protein>
    <submittedName>
        <fullName evidence="1">Uncharacterized protein</fullName>
    </submittedName>
</protein>
<sequence length="190" mass="22235">MAEDTLYMHKAVEEKYRRMARLFKKNYLSRNEDKRELPKMLSVGDYLDCKFNIIKKTDTKACYLFNYLRSSDAANNRSNLWTKALSDAPFDIVWELACNYNDFLKKQINFFKRNGTGYVPCNTTRHLERQFTDIQAFKMTHTGVASARHMSERCLAFADQVGVHLENLLKVVTEKHGEDKALKVADLYLR</sequence>
<gene>
    <name evidence="1" type="ORF">Pcinc_000603</name>
</gene>
<reference evidence="1" key="1">
    <citation type="submission" date="2023-10" db="EMBL/GenBank/DDBJ databases">
        <title>Genome assemblies of two species of porcelain crab, Petrolisthes cinctipes and Petrolisthes manimaculis (Anomura: Porcellanidae).</title>
        <authorList>
            <person name="Angst P."/>
        </authorList>
    </citation>
    <scope>NUCLEOTIDE SEQUENCE</scope>
    <source>
        <strain evidence="1">PB745_01</strain>
        <tissue evidence="1">Gill</tissue>
    </source>
</reference>
<organism evidence="1 2">
    <name type="scientific">Petrolisthes cinctipes</name>
    <name type="common">Flat porcelain crab</name>
    <dbReference type="NCBI Taxonomy" id="88211"/>
    <lineage>
        <taxon>Eukaryota</taxon>
        <taxon>Metazoa</taxon>
        <taxon>Ecdysozoa</taxon>
        <taxon>Arthropoda</taxon>
        <taxon>Crustacea</taxon>
        <taxon>Multicrustacea</taxon>
        <taxon>Malacostraca</taxon>
        <taxon>Eumalacostraca</taxon>
        <taxon>Eucarida</taxon>
        <taxon>Decapoda</taxon>
        <taxon>Pleocyemata</taxon>
        <taxon>Anomura</taxon>
        <taxon>Galatheoidea</taxon>
        <taxon>Porcellanidae</taxon>
        <taxon>Petrolisthes</taxon>
    </lineage>
</organism>
<proteinExistence type="predicted"/>
<dbReference type="AlphaFoldDB" id="A0AAE1GMY3"/>
<accession>A0AAE1GMY3</accession>
<dbReference type="EMBL" id="JAWQEG010000033">
    <property type="protein sequence ID" value="KAK3895680.1"/>
    <property type="molecule type" value="Genomic_DNA"/>
</dbReference>